<dbReference type="Pfam" id="PF00069">
    <property type="entry name" value="Pkinase"/>
    <property type="match status" value="1"/>
</dbReference>
<keyword evidence="7 16" id="KW-0418">Kinase</keyword>
<feature type="transmembrane region" description="Helical" evidence="13">
    <location>
        <begin position="273"/>
        <end position="297"/>
    </location>
</feature>
<evidence type="ECO:0000256" key="1">
    <source>
        <dbReference type="ARBA" id="ARBA00004479"/>
    </source>
</evidence>
<dbReference type="PROSITE" id="PS00107">
    <property type="entry name" value="PROTEIN_KINASE_ATP"/>
    <property type="match status" value="1"/>
</dbReference>
<evidence type="ECO:0000256" key="13">
    <source>
        <dbReference type="SAM" id="Phobius"/>
    </source>
</evidence>
<evidence type="ECO:0000256" key="6">
    <source>
        <dbReference type="ARBA" id="ARBA00022741"/>
    </source>
</evidence>
<evidence type="ECO:0000256" key="3">
    <source>
        <dbReference type="ARBA" id="ARBA00022679"/>
    </source>
</evidence>
<sequence length="644" mass="71744">MCPGRLSIFIFISLFSLVVDVQLLLSEAADGNEFSDCSNREHYCGGRRYDLYYPFWVPSSPDYCGHPGFEVTCNDANTTLLNKFNQKNFVLRNIDPSNQIMQVMDPSFYGSCPRDFANYTLDPSLVSYSTQDVNLTFFANCSTTDTKQYRNLRNITCLPSEAGYTSFYSLPSDKWVPPLEVWEKCRSIATIPIDKELEKLLSSDSVNFPFVVNSGFSLKWEVGNWCMACTNSGGVCGFRKGSTNAETCYCSHATSVGGKCVPTRETKHLKKTAIGIVGGTVALVTACCIVICCYYLIYRKKSLNNDQNVENFLKKHGSLAPKRYKYSDVKKITESFCNKLGQGGYGSVFKGTLIDGRLVAVKVLSDSKGNGEDFFNEIASTGRSSHVNIVNLLGFCSEGSKRALIYEYMCNGSLDKLICSKEPKTTLRWEKLYQIAIGIARGLEYLHRGCNTRIVHFDIKPHNILLDEDFRPKISDFGLSKLCFRKDSILSMEGTRGTVGYIAPEVFCRNFGVVSSKSDIYSYGMMVLEMAGGRENIPLDVQDTSETYFPFSIYKHLDHSGGLQAYGATAETEEVVRKMILVGLWCIQTMPQNRPSITKVIEMLEGSIDDLQVPPKPNLSFPSSEPIMDISSCCSHDGCSSAVH</sequence>
<dbReference type="FunFam" id="1.10.510.10:FF:000590">
    <property type="entry name" value="PR5-like receptor kinase"/>
    <property type="match status" value="1"/>
</dbReference>
<dbReference type="Proteomes" id="UP001140949">
    <property type="component" value="Unassembled WGS sequence"/>
</dbReference>
<protein>
    <submittedName>
        <fullName evidence="16">LEAF RUST 10 DISEASE-RESISTANCE LOCUS RECEPTOR-LIKE PROTEIN KINASE-like 2.1</fullName>
    </submittedName>
</protein>
<keyword evidence="4 13" id="KW-0812">Transmembrane</keyword>
<dbReference type="PANTHER" id="PTHR27009">
    <property type="entry name" value="RUST RESISTANCE KINASE LR10-RELATED"/>
    <property type="match status" value="1"/>
</dbReference>
<keyword evidence="3" id="KW-0808">Transferase</keyword>
<dbReference type="SUPFAM" id="SSF56112">
    <property type="entry name" value="Protein kinase-like (PK-like)"/>
    <property type="match status" value="1"/>
</dbReference>
<dbReference type="Pfam" id="PF14380">
    <property type="entry name" value="WAK_assoc"/>
    <property type="match status" value="1"/>
</dbReference>
<feature type="binding site" evidence="12">
    <location>
        <position position="362"/>
    </location>
    <ligand>
        <name>ATP</name>
        <dbReference type="ChEBI" id="CHEBI:30616"/>
    </ligand>
</feature>
<feature type="domain" description="Protein kinase" evidence="15">
    <location>
        <begin position="334"/>
        <end position="608"/>
    </location>
</feature>
<dbReference type="InterPro" id="IPR017441">
    <property type="entry name" value="Protein_kinase_ATP_BS"/>
</dbReference>
<dbReference type="GO" id="GO:0005524">
    <property type="term" value="F:ATP binding"/>
    <property type="evidence" value="ECO:0007669"/>
    <property type="project" value="UniProtKB-UniRule"/>
</dbReference>
<dbReference type="Gene3D" id="1.10.510.10">
    <property type="entry name" value="Transferase(Phosphotransferase) domain 1"/>
    <property type="match status" value="1"/>
</dbReference>
<evidence type="ECO:0000256" key="9">
    <source>
        <dbReference type="ARBA" id="ARBA00022989"/>
    </source>
</evidence>
<evidence type="ECO:0000256" key="8">
    <source>
        <dbReference type="ARBA" id="ARBA00022840"/>
    </source>
</evidence>
<dbReference type="GO" id="GO:0004674">
    <property type="term" value="F:protein serine/threonine kinase activity"/>
    <property type="evidence" value="ECO:0007669"/>
    <property type="project" value="UniProtKB-KW"/>
</dbReference>
<keyword evidence="9 13" id="KW-1133">Transmembrane helix</keyword>
<dbReference type="GO" id="GO:0016020">
    <property type="term" value="C:membrane"/>
    <property type="evidence" value="ECO:0007669"/>
    <property type="project" value="UniProtKB-SubCell"/>
</dbReference>
<evidence type="ECO:0000256" key="14">
    <source>
        <dbReference type="SAM" id="SignalP"/>
    </source>
</evidence>
<keyword evidence="6 12" id="KW-0547">Nucleotide-binding</keyword>
<dbReference type="InterPro" id="IPR000719">
    <property type="entry name" value="Prot_kinase_dom"/>
</dbReference>
<keyword evidence="8 12" id="KW-0067">ATP-binding</keyword>
<dbReference type="GO" id="GO:0030247">
    <property type="term" value="F:polysaccharide binding"/>
    <property type="evidence" value="ECO:0007669"/>
    <property type="project" value="InterPro"/>
</dbReference>
<reference evidence="16" key="2">
    <citation type="submission" date="2023-04" db="EMBL/GenBank/DDBJ databases">
        <authorList>
            <person name="Bruccoleri R.E."/>
            <person name="Oakeley E.J."/>
            <person name="Faust A.-M."/>
            <person name="Dessus-Babus S."/>
            <person name="Altorfer M."/>
            <person name="Burckhardt D."/>
            <person name="Oertli M."/>
            <person name="Naumann U."/>
            <person name="Petersen F."/>
            <person name="Wong J."/>
        </authorList>
    </citation>
    <scope>NUCLEOTIDE SEQUENCE</scope>
    <source>
        <strain evidence="16">GSM-AAB239-AS_SAM_17_03QT</strain>
        <tissue evidence="16">Leaf</tissue>
    </source>
</reference>
<dbReference type="InterPro" id="IPR032872">
    <property type="entry name" value="WAK_assoc_C"/>
</dbReference>
<dbReference type="PROSITE" id="PS00108">
    <property type="entry name" value="PROTEIN_KINASE_ST"/>
    <property type="match status" value="1"/>
</dbReference>
<organism evidence="16 17">
    <name type="scientific">Iris pallida</name>
    <name type="common">Sweet iris</name>
    <dbReference type="NCBI Taxonomy" id="29817"/>
    <lineage>
        <taxon>Eukaryota</taxon>
        <taxon>Viridiplantae</taxon>
        <taxon>Streptophyta</taxon>
        <taxon>Embryophyta</taxon>
        <taxon>Tracheophyta</taxon>
        <taxon>Spermatophyta</taxon>
        <taxon>Magnoliopsida</taxon>
        <taxon>Liliopsida</taxon>
        <taxon>Asparagales</taxon>
        <taxon>Iridaceae</taxon>
        <taxon>Iridoideae</taxon>
        <taxon>Irideae</taxon>
        <taxon>Iris</taxon>
    </lineage>
</organism>
<comment type="subcellular location">
    <subcellularLocation>
        <location evidence="1">Membrane</location>
        <topology evidence="1">Single-pass type I membrane protein</topology>
    </subcellularLocation>
</comment>
<evidence type="ECO:0000259" key="15">
    <source>
        <dbReference type="PROSITE" id="PS50011"/>
    </source>
</evidence>
<evidence type="ECO:0000256" key="2">
    <source>
        <dbReference type="ARBA" id="ARBA00022527"/>
    </source>
</evidence>
<evidence type="ECO:0000313" key="16">
    <source>
        <dbReference type="EMBL" id="KAJ6793485.1"/>
    </source>
</evidence>
<evidence type="ECO:0000256" key="5">
    <source>
        <dbReference type="ARBA" id="ARBA00022729"/>
    </source>
</evidence>
<feature type="chain" id="PRO_5043847819" evidence="14">
    <location>
        <begin position="32"/>
        <end position="644"/>
    </location>
</feature>
<dbReference type="InterPro" id="IPR008271">
    <property type="entry name" value="Ser/Thr_kinase_AS"/>
</dbReference>
<evidence type="ECO:0000256" key="12">
    <source>
        <dbReference type="PROSITE-ProRule" id="PRU10141"/>
    </source>
</evidence>
<dbReference type="Gene3D" id="3.30.200.20">
    <property type="entry name" value="Phosphorylase Kinase, domain 1"/>
    <property type="match status" value="1"/>
</dbReference>
<keyword evidence="5 14" id="KW-0732">Signal</keyword>
<dbReference type="EMBL" id="JANAVB010043017">
    <property type="protein sequence ID" value="KAJ6793485.1"/>
    <property type="molecule type" value="Genomic_DNA"/>
</dbReference>
<dbReference type="PROSITE" id="PS50011">
    <property type="entry name" value="PROTEIN_KINASE_DOM"/>
    <property type="match status" value="1"/>
</dbReference>
<dbReference type="InterPro" id="IPR045874">
    <property type="entry name" value="LRK10/LRL21-25-like"/>
</dbReference>
<dbReference type="Pfam" id="PF13947">
    <property type="entry name" value="GUB_WAK_bind"/>
    <property type="match status" value="1"/>
</dbReference>
<dbReference type="InterPro" id="IPR025287">
    <property type="entry name" value="WAK_GUB"/>
</dbReference>
<evidence type="ECO:0000256" key="11">
    <source>
        <dbReference type="ARBA" id="ARBA00023180"/>
    </source>
</evidence>
<dbReference type="AlphaFoldDB" id="A0AAX6DP61"/>
<keyword evidence="11" id="KW-0325">Glycoprotein</keyword>
<feature type="signal peptide" evidence="14">
    <location>
        <begin position="1"/>
        <end position="31"/>
    </location>
</feature>
<comment type="caution">
    <text evidence="16">The sequence shown here is derived from an EMBL/GenBank/DDBJ whole genome shotgun (WGS) entry which is preliminary data.</text>
</comment>
<evidence type="ECO:0000313" key="17">
    <source>
        <dbReference type="Proteomes" id="UP001140949"/>
    </source>
</evidence>
<keyword evidence="17" id="KW-1185">Reference proteome</keyword>
<evidence type="ECO:0000256" key="10">
    <source>
        <dbReference type="ARBA" id="ARBA00023136"/>
    </source>
</evidence>
<name>A0AAX6DP61_IRIPA</name>
<evidence type="ECO:0000256" key="4">
    <source>
        <dbReference type="ARBA" id="ARBA00022692"/>
    </source>
</evidence>
<keyword evidence="10 13" id="KW-0472">Membrane</keyword>
<gene>
    <name evidence="16" type="ORF">M6B38_236370</name>
</gene>
<evidence type="ECO:0000256" key="7">
    <source>
        <dbReference type="ARBA" id="ARBA00022777"/>
    </source>
</evidence>
<dbReference type="SMART" id="SM00220">
    <property type="entry name" value="S_TKc"/>
    <property type="match status" value="1"/>
</dbReference>
<proteinExistence type="predicted"/>
<dbReference type="FunFam" id="3.30.200.20:FF:000178">
    <property type="entry name" value="serine/threonine-protein kinase PBS1-like"/>
    <property type="match status" value="1"/>
</dbReference>
<dbReference type="InterPro" id="IPR011009">
    <property type="entry name" value="Kinase-like_dom_sf"/>
</dbReference>
<keyword evidence="2" id="KW-0723">Serine/threonine-protein kinase</keyword>
<accession>A0AAX6DP61</accession>
<keyword evidence="16" id="KW-0675">Receptor</keyword>
<reference evidence="16" key="1">
    <citation type="journal article" date="2023" name="GigaByte">
        <title>Genome assembly of the bearded iris, Iris pallida Lam.</title>
        <authorList>
            <person name="Bruccoleri R.E."/>
            <person name="Oakeley E.J."/>
            <person name="Faust A.M.E."/>
            <person name="Altorfer M."/>
            <person name="Dessus-Babus S."/>
            <person name="Burckhardt D."/>
            <person name="Oertli M."/>
            <person name="Naumann U."/>
            <person name="Petersen F."/>
            <person name="Wong J."/>
        </authorList>
    </citation>
    <scope>NUCLEOTIDE SEQUENCE</scope>
    <source>
        <strain evidence="16">GSM-AAB239-AS_SAM_17_03QT</strain>
    </source>
</reference>